<evidence type="ECO:0000313" key="60">
    <source>
        <dbReference type="Proteomes" id="UP000522199"/>
    </source>
</evidence>
<dbReference type="EMBL" id="DAAJCS010000003">
    <property type="protein sequence ID" value="HAC0012447.1"/>
    <property type="molecule type" value="Genomic_DNA"/>
</dbReference>
<dbReference type="Proteomes" id="UP000379076">
    <property type="component" value="Unassembled WGS sequence"/>
</dbReference>
<evidence type="ECO:0000313" key="41">
    <source>
        <dbReference type="Proteomes" id="UP000331186"/>
    </source>
</evidence>
<evidence type="ECO:0000313" key="9">
    <source>
        <dbReference type="EMBL" id="EAE1338193.1"/>
    </source>
</evidence>
<evidence type="ECO:0000313" key="35">
    <source>
        <dbReference type="EMBL" id="HAC1756120.1"/>
    </source>
</evidence>
<evidence type="ECO:0000313" key="6">
    <source>
        <dbReference type="EMBL" id="EAD1185984.1"/>
    </source>
</evidence>
<dbReference type="EMBL" id="AAAJKI010000001">
    <property type="protein sequence ID" value="EAC6546970.1"/>
    <property type="molecule type" value="Genomic_DNA"/>
</dbReference>
<dbReference type="KEGG" id="lmok:CQ02_10420"/>
<feature type="transmembrane region" description="Helical" evidence="1">
    <location>
        <begin position="92"/>
        <end position="113"/>
    </location>
</feature>
<dbReference type="EMBL" id="AABEMN010000002">
    <property type="protein sequence ID" value="EAG9518630.1"/>
    <property type="molecule type" value="Genomic_DNA"/>
</dbReference>
<protein>
    <submittedName>
        <fullName evidence="12 30">PAP2 family protein</fullName>
    </submittedName>
    <submittedName>
        <fullName evidence="38">Phosphoesterase</fullName>
    </submittedName>
</protein>
<dbReference type="EMBL" id="AABBZO010000018">
    <property type="protein sequence ID" value="EAG4463290.1"/>
    <property type="molecule type" value="Genomic_DNA"/>
</dbReference>
<dbReference type="Proteomes" id="UP000840039">
    <property type="component" value="Unassembled WGS sequence"/>
</dbReference>
<dbReference type="EMBL" id="AABGUK010000002">
    <property type="protein sequence ID" value="EAH4241674.1"/>
    <property type="molecule type" value="Genomic_DNA"/>
</dbReference>
<dbReference type="EMBL" id="AAHZFY010000007">
    <property type="protein sequence ID" value="ECB9513110.1"/>
    <property type="molecule type" value="Genomic_DNA"/>
</dbReference>
<evidence type="ECO:0000313" key="44">
    <source>
        <dbReference type="Proteomes" id="UP000350032"/>
    </source>
</evidence>
<dbReference type="EMBL" id="AAHZFN010000017">
    <property type="protein sequence ID" value="ECB9474560.1"/>
    <property type="molecule type" value="Genomic_DNA"/>
</dbReference>
<dbReference type="Proteomes" id="UP000522199">
    <property type="component" value="Unassembled WGS sequence"/>
</dbReference>
<evidence type="ECO:0000313" key="56">
    <source>
        <dbReference type="Proteomes" id="UP000427828"/>
    </source>
</evidence>
<evidence type="ECO:0000313" key="7">
    <source>
        <dbReference type="EMBL" id="EAD5773141.1"/>
    </source>
</evidence>
<dbReference type="EMBL" id="DAAJFY010000005">
    <property type="protein sequence ID" value="HAC0275631.1"/>
    <property type="molecule type" value="Genomic_DNA"/>
</dbReference>
<evidence type="ECO:0000313" key="13">
    <source>
        <dbReference type="EMBL" id="EAG2244664.1"/>
    </source>
</evidence>
<evidence type="ECO:0000313" key="11">
    <source>
        <dbReference type="EMBL" id="EAG0865866.1"/>
    </source>
</evidence>
<dbReference type="EMBL" id="AAAKQF010000004">
    <property type="protein sequence ID" value="EAC9040141.1"/>
    <property type="molecule type" value="Genomic_DNA"/>
</dbReference>
<evidence type="ECO:0000313" key="48">
    <source>
        <dbReference type="Proteomes" id="UP000365297"/>
    </source>
</evidence>
<dbReference type="EMBL" id="MJTJ01000018">
    <property type="protein sequence ID" value="OET49727.1"/>
    <property type="molecule type" value="Genomic_DNA"/>
</dbReference>
<evidence type="ECO:0000313" key="19">
    <source>
        <dbReference type="EMBL" id="EAH2282368.1"/>
    </source>
</evidence>
<dbReference type="EMBL" id="AALAQH010000005">
    <property type="protein sequence ID" value="ECX6925138.1"/>
    <property type="molecule type" value="Genomic_DNA"/>
</dbReference>
<evidence type="ECO:0000313" key="63">
    <source>
        <dbReference type="Proteomes" id="UP000530452"/>
    </source>
</evidence>
<dbReference type="Proteomes" id="UP000467536">
    <property type="component" value="Unassembled WGS sequence"/>
</dbReference>
<evidence type="ECO:0000313" key="47">
    <source>
        <dbReference type="Proteomes" id="UP000364988"/>
    </source>
</evidence>
<dbReference type="RefSeq" id="WP_003727958.1">
    <property type="nucleotide sequence ID" value="NC_021824.1"/>
</dbReference>
<evidence type="ECO:0000313" key="39">
    <source>
        <dbReference type="EMBL" id="RKA06521.1"/>
    </source>
</evidence>
<feature type="transmembrane region" description="Helical" evidence="1">
    <location>
        <begin position="61"/>
        <end position="85"/>
    </location>
</feature>
<reference evidence="68 69" key="3">
    <citation type="journal article" date="2018" name="Genome Biol.">
        <title>SKESA: strategic k-mer extension for scrupulous assemblies.</title>
        <authorList>
            <person name="Souvorov A."/>
            <person name="Agarwala R."/>
            <person name="Lipman D.J."/>
        </authorList>
    </citation>
    <scope>NUCLEOTIDE SEQUENCE [LARGE SCALE GENOMIC DNA]</scope>
    <source>
        <strain evidence="30">09CEB371LM</strain>
        <strain evidence="36">2017-325981-023-01</strain>
        <strain evidence="32 71">CFIAFB20100120</strain>
        <strain evidence="31 68">CFIAFB20130012</strain>
        <strain evidence="34">CFIAFB20170037</strain>
        <strain evidence="33 69">CFIAFB20170045</strain>
        <strain evidence="35 70">DMG1500109</strain>
    </source>
</reference>
<dbReference type="EMBL" id="AABGHY010000005">
    <property type="protein sequence ID" value="EAH3294567.1"/>
    <property type="molecule type" value="Genomic_DNA"/>
</dbReference>
<dbReference type="Proteomes" id="UP000841146">
    <property type="component" value="Unassembled WGS sequence"/>
</dbReference>
<dbReference type="EMBL" id="AAAQQZ010000002">
    <property type="protein sequence ID" value="EAE1338193.1"/>
    <property type="molecule type" value="Genomic_DNA"/>
</dbReference>
<evidence type="ECO:0000313" key="42">
    <source>
        <dbReference type="Proteomes" id="UP000337746"/>
    </source>
</evidence>
<reference evidence="38 72" key="1">
    <citation type="submission" date="2016-09" db="EMBL/GenBank/DDBJ databases">
        <title>100K Listeria isolates.</title>
        <authorList>
            <person name="Chen P."/>
            <person name="Weimer B.C."/>
            <person name="Kong N."/>
            <person name="Huang B."/>
        </authorList>
    </citation>
    <scope>NUCLEOTIDE SEQUENCE [LARGE SCALE GENOMIC DNA]</scope>
    <source>
        <strain evidence="38 72">BCW_2383</strain>
    </source>
</reference>
<evidence type="ECO:0000313" key="17">
    <source>
        <dbReference type="EMBL" id="EAG9386086.1"/>
    </source>
</evidence>
<evidence type="ECO:0000313" key="71">
    <source>
        <dbReference type="Proteomes" id="UP000844415"/>
    </source>
</evidence>
<feature type="transmembrane region" description="Helical" evidence="1">
    <location>
        <begin position="133"/>
        <end position="155"/>
    </location>
</feature>
<evidence type="ECO:0000313" key="24">
    <source>
        <dbReference type="EMBL" id="ECB9474560.1"/>
    </source>
</evidence>
<reference evidence="63 64" key="7">
    <citation type="submission" date="2019-04" db="EMBL/GenBank/DDBJ databases">
        <authorList>
            <person name="Ashton P.M."/>
            <person name="Dallman T."/>
            <person name="Nair S."/>
            <person name="De Pinna E."/>
            <person name="Peters T."/>
            <person name="Grant K."/>
        </authorList>
    </citation>
    <scope>NUCLEOTIDE SEQUENCE [LARGE SCALE GENOMIC DNA]</scope>
    <source>
        <strain evidence="19 64">282333</strain>
        <strain evidence="20 63">282352</strain>
        <strain evidence="18 65">289003</strain>
        <strain evidence="29 58">788324</strain>
        <strain evidence="10">RL15000286</strain>
    </source>
</reference>
<evidence type="ECO:0000313" key="29">
    <source>
        <dbReference type="EMBL" id="EDO0986069.1"/>
    </source>
</evidence>
<evidence type="ECO:0000313" key="23">
    <source>
        <dbReference type="EMBL" id="EAK9317310.1"/>
    </source>
</evidence>
<evidence type="ECO:0000313" key="67">
    <source>
        <dbReference type="Proteomes" id="UP000549379"/>
    </source>
</evidence>
<dbReference type="EMBL" id="AABAGT010000001">
    <property type="protein sequence ID" value="EAG0865866.1"/>
    <property type="molecule type" value="Genomic_DNA"/>
</dbReference>
<evidence type="ECO:0000313" key="12">
    <source>
        <dbReference type="EMBL" id="EAG2087008.1"/>
    </source>
</evidence>
<dbReference type="Proteomes" id="UP000546397">
    <property type="component" value="Unassembled WGS sequence"/>
</dbReference>
<dbReference type="Proteomes" id="UP000410967">
    <property type="component" value="Unassembled WGS sequence"/>
</dbReference>
<evidence type="ECO:0000313" key="52">
    <source>
        <dbReference type="Proteomes" id="UP000398321"/>
    </source>
</evidence>
<dbReference type="Proteomes" id="UP000350032">
    <property type="component" value="Unassembled WGS sequence"/>
</dbReference>
<dbReference type="EMBL" id="AAIAJJ010000003">
    <property type="protein sequence ID" value="ECC1556481.1"/>
    <property type="molecule type" value="Genomic_DNA"/>
</dbReference>
<dbReference type="EMBL" id="AABDGJ010000006">
    <property type="protein sequence ID" value="EAG6990816.1"/>
    <property type="molecule type" value="Genomic_DNA"/>
</dbReference>
<dbReference type="EMBL" id="AAAIXK010000003">
    <property type="protein sequence ID" value="EAC5550139.1"/>
    <property type="molecule type" value="Genomic_DNA"/>
</dbReference>
<gene>
    <name evidence="11" type="ORF">A8L61_01070</name>
    <name evidence="16" type="ORF">AB917_09455</name>
    <name evidence="38" type="ORF">AJL21_08605</name>
    <name evidence="9" type="ORF">ART25_04625</name>
    <name evidence="3" type="ORF">ARY78_06835</name>
    <name evidence="13" type="ORF">B1S26_04505</name>
    <name evidence="14" type="ORF">B5K54_00230</name>
    <name evidence="27" type="ORF">BCZ19_10700</name>
    <name evidence="12" type="ORF">BCZ21_07020</name>
    <name evidence="15" type="ORF">CA369_13385</name>
    <name evidence="17" type="ORF">CW845_01075</name>
    <name evidence="19" type="ORF">D4920_09820</name>
    <name evidence="18" type="ORF">D4B11_02515</name>
    <name evidence="20" type="ORF">D5N24_09175</name>
    <name evidence="22" type="ORF">D7104_03140</name>
    <name evidence="37" type="ORF">DCK61_06435</name>
    <name evidence="4" type="ORF">DU018_01190</name>
    <name evidence="39" type="ORF">DYZ80_02416</name>
    <name evidence="10" type="ORF">E1W56_10590</name>
    <name evidence="21" type="ORF">E5F58_06585</name>
    <name evidence="8" type="ORF">EX365_04250</name>
    <name evidence="7" type="ORF">EXZ73_02440</name>
    <name evidence="28" type="ORF">F6436_05525</name>
    <name evidence="23" type="ORF">FA835_09365</name>
    <name evidence="25" type="ORF">FLQ97_05105</name>
    <name evidence="24" type="ORF">FLR03_12805</name>
    <name evidence="26" type="ORF">FNX40_06610</name>
    <name evidence="29" type="ORF">FV747_08685</name>
    <name evidence="30" type="ORF">GHH22_01185</name>
    <name evidence="35" type="ORF">GI949_14185</name>
    <name evidence="31" type="ORF">GYR60_04520</name>
    <name evidence="32" type="ORF">GYS09_03105</name>
    <name evidence="33" type="ORF">GYX23_05470</name>
    <name evidence="34" type="ORF">GYY14_09645</name>
    <name evidence="36" type="ORF">HQN34_001214</name>
    <name evidence="5" type="ORF">KV70_07970</name>
    <name evidence="6" type="ORF">QD52_12930</name>
</gene>
<evidence type="ECO:0000313" key="62">
    <source>
        <dbReference type="Proteomes" id="UP000528151"/>
    </source>
</evidence>
<dbReference type="Proteomes" id="UP000852906">
    <property type="component" value="Unassembled WGS sequence"/>
</dbReference>
<dbReference type="EMBL" id="AACJYH010000002">
    <property type="protein sequence ID" value="EAK8896691.1"/>
    <property type="molecule type" value="Genomic_DNA"/>
</dbReference>
<dbReference type="Proteomes" id="UP000548278">
    <property type="component" value="Unassembled WGS sequence"/>
</dbReference>
<dbReference type="Proteomes" id="UP000427828">
    <property type="component" value="Unassembled WGS sequence"/>
</dbReference>
<dbReference type="EMBL" id="AABEKY010000001">
    <property type="protein sequence ID" value="EAG9386086.1"/>
    <property type="molecule type" value="Genomic_DNA"/>
</dbReference>
<evidence type="ECO:0000313" key="3">
    <source>
        <dbReference type="EMBL" id="EAC5550139.1"/>
    </source>
</evidence>
<evidence type="ECO:0000313" key="45">
    <source>
        <dbReference type="Proteomes" id="UP000354255"/>
    </source>
</evidence>
<dbReference type="EMBL" id="DAAIJL010000002">
    <property type="protein sequence ID" value="HAB8556279.1"/>
    <property type="molecule type" value="Genomic_DNA"/>
</dbReference>
<dbReference type="EMBL" id="AALEDS010000003">
    <property type="protein sequence ID" value="ECY6543788.1"/>
    <property type="molecule type" value="Genomic_DNA"/>
</dbReference>
<evidence type="ECO:0000256" key="1">
    <source>
        <dbReference type="SAM" id="Phobius"/>
    </source>
</evidence>
<evidence type="ECO:0000313" key="65">
    <source>
        <dbReference type="Proteomes" id="UP000546397"/>
    </source>
</evidence>
<proteinExistence type="predicted"/>
<keyword evidence="1" id="KW-0812">Transmembrane</keyword>
<dbReference type="EMBL" id="AABBHO010000001">
    <property type="protein sequence ID" value="EAG2995714.1"/>
    <property type="molecule type" value="Genomic_DNA"/>
</dbReference>
<dbReference type="SUPFAM" id="SSF48317">
    <property type="entry name" value="Acid phosphatase/Vanadium-dependent haloperoxidase"/>
    <property type="match status" value="1"/>
</dbReference>
<reference evidence="54 60" key="8">
    <citation type="submission" date="2019-04" db="EMBL/GenBank/DDBJ databases">
        <authorList>
            <consortium name="GenomeTrakr network: Whole genome sequencing for foodborne pathogen traceback"/>
        </authorList>
    </citation>
    <scope>NUCLEOTIDE SEQUENCE [LARGE SCALE GENOMIC DNA]</scope>
    <source>
        <strain evidence="16 66">CFSAN004300</strain>
        <strain evidence="17 60">CFSAN072474</strain>
        <strain evidence="28 47">FLAG-55987</strain>
        <strain evidence="23 54">PHLUSALM00088</strain>
    </source>
</reference>
<evidence type="ECO:0000313" key="49">
    <source>
        <dbReference type="Proteomes" id="UP000376505"/>
    </source>
</evidence>
<evidence type="ECO:0000313" key="64">
    <source>
        <dbReference type="Proteomes" id="UP000533021"/>
    </source>
</evidence>
<evidence type="ECO:0000313" key="20">
    <source>
        <dbReference type="EMBL" id="EAH3294567.1"/>
    </source>
</evidence>
<dbReference type="EMBL" id="AAALRN010000006">
    <property type="protein sequence ID" value="EAD1185984.1"/>
    <property type="molecule type" value="Genomic_DNA"/>
</dbReference>
<dbReference type="Proteomes" id="UP000389283">
    <property type="component" value="Unassembled WGS sequence"/>
</dbReference>
<evidence type="ECO:0000313" key="22">
    <source>
        <dbReference type="EMBL" id="EAK8896691.1"/>
    </source>
</evidence>
<dbReference type="Proteomes" id="UP000337746">
    <property type="component" value="Unassembled WGS sequence"/>
</dbReference>
<feature type="transmembrane region" description="Helical" evidence="1">
    <location>
        <begin position="190"/>
        <end position="211"/>
    </location>
</feature>
<dbReference type="EMBL" id="AABFVG010000005">
    <property type="protein sequence ID" value="EAH2282368.1"/>
    <property type="molecule type" value="Genomic_DNA"/>
</dbReference>
<dbReference type="SMART" id="SM00014">
    <property type="entry name" value="acidPPc"/>
    <property type="match status" value="1"/>
</dbReference>
<evidence type="ECO:0000313" key="33">
    <source>
        <dbReference type="EMBL" id="HAC0012447.1"/>
    </source>
</evidence>
<evidence type="ECO:0000313" key="25">
    <source>
        <dbReference type="EMBL" id="ECB9513110.1"/>
    </source>
</evidence>
<dbReference type="PANTHER" id="PTHR14969:SF13">
    <property type="entry name" value="AT30094P"/>
    <property type="match status" value="1"/>
</dbReference>
<reference evidence="45 46" key="5">
    <citation type="submission" date="2018-06" db="EMBL/GenBank/DDBJ databases">
        <authorList>
            <consortium name="PulseNet: The National Subtyping Network for Foodborne Disease Surveillance"/>
            <person name="Tarr C.L."/>
            <person name="Trees E."/>
            <person name="Katz L.S."/>
            <person name="Carleton-Romer H.A."/>
            <person name="Stroika S."/>
            <person name="Kucerova Z."/>
            <person name="Roache K.F."/>
            <person name="Sabol A.L."/>
            <person name="Besser J."/>
            <person name="Gerner-Smidt P."/>
        </authorList>
    </citation>
    <scope>NUCLEOTIDE SEQUENCE [LARGE SCALE GENOMIC DNA]</scope>
    <source>
        <strain evidence="5 45">PNUSAL000910</strain>
        <strain evidence="11 46">PNUSAL002180</strain>
        <strain evidence="22 44">PNUSAL004402</strain>
    </source>
</reference>
<evidence type="ECO:0000313" key="43">
    <source>
        <dbReference type="Proteomes" id="UP000344343"/>
    </source>
</evidence>
<dbReference type="InterPro" id="IPR000326">
    <property type="entry name" value="PAP2/HPO"/>
</dbReference>
<reference evidence="31" key="9">
    <citation type="submission" date="2020-01" db="EMBL/GenBank/DDBJ databases">
        <authorList>
            <consortium name="NCBI Pathogen Detection Project"/>
        </authorList>
    </citation>
    <scope>NUCLEOTIDE SEQUENCE</scope>
    <source>
        <strain evidence="30">09CEB371LM</strain>
        <strain evidence="36">2017-325981-023-01</strain>
        <strain evidence="32">CFIAFB20100120</strain>
        <strain evidence="31">CFIAFB20130012</strain>
        <strain evidence="34">CFIAFB20170037</strain>
        <strain evidence="33">CFIAFB20170045</strain>
        <strain evidence="35">DMG1500109</strain>
    </source>
</reference>
<evidence type="ECO:0000313" key="27">
    <source>
        <dbReference type="EMBL" id="ECX6925138.1"/>
    </source>
</evidence>
<accession>A0A0B8QUY3</accession>
<dbReference type="EMBL" id="AAANYR010000002">
    <property type="protein sequence ID" value="EAD5785775.1"/>
    <property type="molecule type" value="Genomic_DNA"/>
</dbReference>
<dbReference type="EMBL" id="DAAEEB010000001">
    <property type="protein sequence ID" value="HAA8051772.1"/>
    <property type="molecule type" value="Genomic_DNA"/>
</dbReference>
<dbReference type="Gene3D" id="1.20.144.10">
    <property type="entry name" value="Phosphatidic acid phosphatase type 2/haloperoxidase"/>
    <property type="match status" value="2"/>
</dbReference>
<dbReference type="InterPro" id="IPR036938">
    <property type="entry name" value="PAP2/HPO_sf"/>
</dbReference>
<evidence type="ECO:0000313" key="53">
    <source>
        <dbReference type="Proteomes" id="UP000403352"/>
    </source>
</evidence>
<keyword evidence="1" id="KW-1133">Transmembrane helix</keyword>
<dbReference type="Proteomes" id="UP000376505">
    <property type="component" value="Unassembled WGS sequence"/>
</dbReference>
<evidence type="ECO:0000313" key="21">
    <source>
        <dbReference type="EMBL" id="EAH4241674.1"/>
    </source>
</evidence>
<dbReference type="Proteomes" id="UP000365297">
    <property type="component" value="Unassembled WGS sequence"/>
</dbReference>
<evidence type="ECO:0000313" key="14">
    <source>
        <dbReference type="EMBL" id="EAG2995714.1"/>
    </source>
</evidence>
<evidence type="ECO:0000313" key="31">
    <source>
        <dbReference type="EMBL" id="HAB8397776.1"/>
    </source>
</evidence>
<reference evidence="39 40" key="2">
    <citation type="journal article" date="2018" name="BMC Genomics">
        <title>Genes significantly associated with lineage II food isolates of Listeria monocytogenes.</title>
        <authorList>
            <person name="Pirone-Davies C."/>
            <person name="Chen Y."/>
            <person name="Pightling A."/>
            <person name="Ryan G."/>
            <person name="Wang Y."/>
            <person name="Yao K."/>
            <person name="Hoffmann M."/>
            <person name="Allard M.W."/>
        </authorList>
    </citation>
    <scope>NUCLEOTIDE SEQUENCE [LARGE SCALE GENOMIC DNA]</scope>
    <source>
        <strain evidence="39 40">PNUSAL000550</strain>
    </source>
</reference>
<evidence type="ECO:0000313" key="5">
    <source>
        <dbReference type="EMBL" id="EAC9040141.1"/>
    </source>
</evidence>
<evidence type="ECO:0000313" key="61">
    <source>
        <dbReference type="Proteomes" id="UP000527632"/>
    </source>
</evidence>
<keyword evidence="1" id="KW-0472">Membrane</keyword>
<dbReference type="Proteomes" id="UP000393182">
    <property type="component" value="Unassembled WGS sequence"/>
</dbReference>
<evidence type="ECO:0000313" key="51">
    <source>
        <dbReference type="Proteomes" id="UP000389283"/>
    </source>
</evidence>
<dbReference type="Proteomes" id="UP000528151">
    <property type="component" value="Unassembled WGS sequence"/>
</dbReference>
<evidence type="ECO:0000313" key="57">
    <source>
        <dbReference type="Proteomes" id="UP000460224"/>
    </source>
</evidence>
<name>A0A0B8QUY3_LISMN</name>
<reference evidence="37 57" key="4">
    <citation type="submission" date="2018-04" db="EMBL/GenBank/DDBJ databases">
        <title>Genome Analysis of a Prevalent Clone of Listeria monocytogenes Sequence Type 87 in China.</title>
        <authorList>
            <person name="Wang Y."/>
        </authorList>
    </citation>
    <scope>NUCLEOTIDE SEQUENCE [LARGE SCALE GENOMIC DNA]</scope>
    <source>
        <strain evidence="37 57">ICDC_LM1523</strain>
    </source>
</reference>
<evidence type="ECO:0000313" key="8">
    <source>
        <dbReference type="EMBL" id="EAD5785775.1"/>
    </source>
</evidence>
<dbReference type="Proteomes" id="UP000842809">
    <property type="component" value="Unassembled WGS sequence"/>
</dbReference>
<dbReference type="EMBL" id="AABAWE010000003">
    <property type="protein sequence ID" value="EAG2087008.1"/>
    <property type="molecule type" value="Genomic_DNA"/>
</dbReference>
<dbReference type="PANTHER" id="PTHR14969">
    <property type="entry name" value="SPHINGOSINE-1-PHOSPHATE PHOSPHOHYDROLASE"/>
    <property type="match status" value="1"/>
</dbReference>
<evidence type="ECO:0000313" key="36">
    <source>
        <dbReference type="EMBL" id="HAJ9593016.1"/>
    </source>
</evidence>
<evidence type="ECO:0000313" key="72">
    <source>
        <dbReference type="Proteomes" id="UP000852906"/>
    </source>
</evidence>
<evidence type="ECO:0000313" key="30">
    <source>
        <dbReference type="EMBL" id="HAA8051772.1"/>
    </source>
</evidence>
<dbReference type="Proteomes" id="UP000844415">
    <property type="component" value="Unassembled WGS sequence"/>
</dbReference>
<dbReference type="Proteomes" id="UP000403352">
    <property type="component" value="Unassembled WGS sequence"/>
</dbReference>
<dbReference type="Proteomes" id="UP000354255">
    <property type="component" value="Unassembled WGS sequence"/>
</dbReference>
<dbReference type="Proteomes" id="UP000530452">
    <property type="component" value="Unassembled WGS sequence"/>
</dbReference>
<evidence type="ECO:0000313" key="55">
    <source>
        <dbReference type="Proteomes" id="UP000423131"/>
    </source>
</evidence>
<dbReference type="EMBL" id="AAANYN010000002">
    <property type="protein sequence ID" value="EAD5773141.1"/>
    <property type="molecule type" value="Genomic_DNA"/>
</dbReference>
<evidence type="ECO:0000259" key="2">
    <source>
        <dbReference type="SMART" id="SM00014"/>
    </source>
</evidence>
<dbReference type="Pfam" id="PF01569">
    <property type="entry name" value="PAP2"/>
    <property type="match status" value="1"/>
</dbReference>
<comment type="caution">
    <text evidence="12">The sequence shown here is derived from an EMBL/GenBank/DDBJ whole genome shotgun (WGS) entry which is preliminary data.</text>
</comment>
<dbReference type="EMBL" id="AABAYG010000002">
    <property type="protein sequence ID" value="EAG2244664.1"/>
    <property type="molecule type" value="Genomic_DNA"/>
</dbReference>
<evidence type="ECO:0000313" key="70">
    <source>
        <dbReference type="Proteomes" id="UP000843775"/>
    </source>
</evidence>
<reference evidence="42 48" key="6">
    <citation type="submission" date="2018-06" db="EMBL/GenBank/DDBJ databases">
        <authorList>
            <consortium name="GenomeTrakr: Next Generation Sequencing Network for Food Pathogen Tracability"/>
        </authorList>
    </citation>
    <scope>NUCLEOTIDE SEQUENCE [LARGE SCALE GENOMIC DNA]</scope>
    <source>
        <strain evidence="14 67">10B02965A-1</strain>
        <strain evidence="15 62">CFSAN063727</strain>
        <strain evidence="9 50">FDA00006494</strain>
        <strain evidence="3 48">FDA00007096</strain>
        <strain evidence="6 53">FDA00008584</strain>
        <strain evidence="13">FDA00011243</strain>
        <strain evidence="4 41">FDA00013332</strain>
        <strain evidence="8 43">FDA00013853</strain>
        <strain evidence="24 55">FDA00014336</strain>
        <strain evidence="26 51">FDA00014370</strain>
        <strain evidence="25 52">FDA00014392</strain>
        <strain evidence="59">FDA956581-098-004</strain>
        <strain evidence="27 56">FLAG-51482A</strain>
        <strain evidence="12 42">FLAG-54356</strain>
        <strain evidence="7 49">FSIS31901579</strain>
        <strain evidence="21 61">LS1344</strain>
    </source>
</reference>
<evidence type="ECO:0000313" key="59">
    <source>
        <dbReference type="Proteomes" id="UP000481141"/>
    </source>
</evidence>
<dbReference type="Proteomes" id="UP000533021">
    <property type="component" value="Unassembled WGS sequence"/>
</dbReference>
<dbReference type="EMBL" id="QXLS01000006">
    <property type="protein sequence ID" value="RKA06521.1"/>
    <property type="molecule type" value="Genomic_DNA"/>
</dbReference>
<evidence type="ECO:0000313" key="34">
    <source>
        <dbReference type="EMBL" id="HAC0275631.1"/>
    </source>
</evidence>
<dbReference type="Proteomes" id="UP000549379">
    <property type="component" value="Unassembled WGS sequence"/>
</dbReference>
<dbReference type="Proteomes" id="UP000344343">
    <property type="component" value="Unassembled WGS sequence"/>
</dbReference>
<evidence type="ECO:0000313" key="40">
    <source>
        <dbReference type="Proteomes" id="UP000272537"/>
    </source>
</evidence>
<dbReference type="Proteomes" id="UP000331186">
    <property type="component" value="Unassembled WGS sequence"/>
</dbReference>
<evidence type="ECO:0000313" key="4">
    <source>
        <dbReference type="EMBL" id="EAC6546970.1"/>
    </source>
</evidence>
<evidence type="ECO:0000313" key="16">
    <source>
        <dbReference type="EMBL" id="EAG6990816.1"/>
    </source>
</evidence>
<evidence type="ECO:0000313" key="38">
    <source>
        <dbReference type="EMBL" id="OET49727.1"/>
    </source>
</evidence>
<dbReference type="EMBL" id="DABJAN010000002">
    <property type="protein sequence ID" value="HAJ9593016.1"/>
    <property type="molecule type" value="Genomic_DNA"/>
</dbReference>
<dbReference type="KEGG" id="lmv:Y193_05480"/>
<dbReference type="EMBL" id="AAASLB010000005">
    <property type="protein sequence ID" value="EAE4942482.1"/>
    <property type="molecule type" value="Genomic_DNA"/>
</dbReference>
<feature type="transmembrane region" description="Helical" evidence="1">
    <location>
        <begin position="162"/>
        <end position="184"/>
    </location>
</feature>
<dbReference type="EMBL" id="DAAIHR010000003">
    <property type="protein sequence ID" value="HAB8397776.1"/>
    <property type="molecule type" value="Genomic_DNA"/>
</dbReference>
<sequence>MNTNRKKATPLFVIGGFCLILFITIASAIATESNWVARFDLSWIEKIRGGIQPDKTAIVKFLTTLGSAETTIILTIVVVLILFFLRKFVVGLWFGGTMLVCGVVLNLVLKSLVGRTRPASVNWLVSESGFSFPSGHATATAVFYGLAAMFLIFTVPKMWQKIVIGIIGYGFILFVMYTRVYLGVHFPTDVLGGFFLGTASVFISLGVYFLVRKPLHNLLVKWRIKDKSITE</sequence>
<dbReference type="EMBL" id="QDAY01000002">
    <property type="protein sequence ID" value="KAA9450352.1"/>
    <property type="molecule type" value="Genomic_DNA"/>
</dbReference>
<dbReference type="Proteomes" id="UP000460224">
    <property type="component" value="Unassembled WGS sequence"/>
</dbReference>
<dbReference type="Proteomes" id="UP000481141">
    <property type="component" value="Unassembled WGS sequence"/>
</dbReference>
<dbReference type="CDD" id="cd03392">
    <property type="entry name" value="PAP2_like_2"/>
    <property type="match status" value="1"/>
</dbReference>
<evidence type="ECO:0000313" key="32">
    <source>
        <dbReference type="EMBL" id="HAB8556279.1"/>
    </source>
</evidence>
<dbReference type="Proteomes" id="UP000398321">
    <property type="component" value="Unassembled WGS sequence"/>
</dbReference>
<feature type="domain" description="Phosphatidic acid phosphatase type 2/haloperoxidase" evidence="2">
    <location>
        <begin position="94"/>
        <end position="205"/>
    </location>
</feature>
<evidence type="ECO:0000313" key="26">
    <source>
        <dbReference type="EMBL" id="ECC1556481.1"/>
    </source>
</evidence>
<evidence type="ECO:0000313" key="37">
    <source>
        <dbReference type="EMBL" id="KAA9450352.1"/>
    </source>
</evidence>
<dbReference type="Proteomes" id="UP000364988">
    <property type="component" value="Unassembled WGS sequence"/>
</dbReference>
<evidence type="ECO:0000313" key="50">
    <source>
        <dbReference type="Proteomes" id="UP000379076"/>
    </source>
</evidence>
<dbReference type="Proteomes" id="UP000358545">
    <property type="component" value="Unassembled WGS sequence"/>
</dbReference>
<evidence type="ECO:0000313" key="28">
    <source>
        <dbReference type="EMBL" id="ECY6543788.1"/>
    </source>
</evidence>
<dbReference type="EMBL" id="AANEHK010000006">
    <property type="protein sequence ID" value="EDO0986069.1"/>
    <property type="molecule type" value="Genomic_DNA"/>
</dbReference>
<evidence type="ECO:0000313" key="10">
    <source>
        <dbReference type="EMBL" id="EAE4942482.1"/>
    </source>
</evidence>
<evidence type="ECO:0000313" key="18">
    <source>
        <dbReference type="EMBL" id="EAG9518630.1"/>
    </source>
</evidence>
<dbReference type="Proteomes" id="UP000272537">
    <property type="component" value="Unassembled WGS sequence"/>
</dbReference>
<dbReference type="Proteomes" id="UP000843775">
    <property type="component" value="Unassembled WGS sequence"/>
</dbReference>
<dbReference type="Proteomes" id="UP000843503">
    <property type="component" value="Unassembled WGS sequence"/>
</dbReference>
<evidence type="ECO:0000313" key="15">
    <source>
        <dbReference type="EMBL" id="EAG4463290.1"/>
    </source>
</evidence>
<evidence type="ECO:0000313" key="54">
    <source>
        <dbReference type="Proteomes" id="UP000410967"/>
    </source>
</evidence>
<organism evidence="12 42">
    <name type="scientific">Listeria monocytogenes</name>
    <dbReference type="NCBI Taxonomy" id="1639"/>
    <lineage>
        <taxon>Bacteria</taxon>
        <taxon>Bacillati</taxon>
        <taxon>Bacillota</taxon>
        <taxon>Bacilli</taxon>
        <taxon>Bacillales</taxon>
        <taxon>Listeriaceae</taxon>
        <taxon>Listeria</taxon>
    </lineage>
</organism>
<evidence type="ECO:0000313" key="68">
    <source>
        <dbReference type="Proteomes" id="UP000840197"/>
    </source>
</evidence>
<evidence type="ECO:0000313" key="66">
    <source>
        <dbReference type="Proteomes" id="UP000548278"/>
    </source>
</evidence>
<evidence type="ECO:0000313" key="46">
    <source>
        <dbReference type="Proteomes" id="UP000358545"/>
    </source>
</evidence>
<dbReference type="Proteomes" id="UP000423131">
    <property type="component" value="Unassembled WGS sequence"/>
</dbReference>
<dbReference type="AlphaFoldDB" id="A0A0B8QUY3"/>
<dbReference type="Proteomes" id="UP000840197">
    <property type="component" value="Unassembled WGS sequence"/>
</dbReference>
<evidence type="ECO:0000313" key="69">
    <source>
        <dbReference type="Proteomes" id="UP000841146"/>
    </source>
</evidence>
<dbReference type="Proteomes" id="UP000527632">
    <property type="component" value="Unassembled WGS sequence"/>
</dbReference>
<evidence type="ECO:0000313" key="58">
    <source>
        <dbReference type="Proteomes" id="UP000467536"/>
    </source>
</evidence>
<dbReference type="EMBL" id="DAAJZA010000013">
    <property type="protein sequence ID" value="HAC1756120.1"/>
    <property type="molecule type" value="Genomic_DNA"/>
</dbReference>
<dbReference type="EMBL" id="AACKDQ010000019">
    <property type="protein sequence ID" value="EAK9317310.1"/>
    <property type="molecule type" value="Genomic_DNA"/>
</dbReference>